<dbReference type="GO" id="GO:0001682">
    <property type="term" value="P:tRNA 5'-leader removal"/>
    <property type="evidence" value="ECO:0007669"/>
    <property type="project" value="TreeGrafter"/>
</dbReference>
<evidence type="ECO:0000256" key="2">
    <source>
        <dbReference type="SAM" id="MobiDB-lite"/>
    </source>
</evidence>
<dbReference type="AlphaFoldDB" id="A0A6F9DRD7"/>
<dbReference type="PANTHER" id="PTHR13516">
    <property type="entry name" value="RIBONUCLEASE P SUBUNIT P25"/>
    <property type="match status" value="1"/>
</dbReference>
<organism evidence="3">
    <name type="scientific">Phallusia mammillata</name>
    <dbReference type="NCBI Taxonomy" id="59560"/>
    <lineage>
        <taxon>Eukaryota</taxon>
        <taxon>Metazoa</taxon>
        <taxon>Chordata</taxon>
        <taxon>Tunicata</taxon>
        <taxon>Ascidiacea</taxon>
        <taxon>Phlebobranchia</taxon>
        <taxon>Ascidiidae</taxon>
        <taxon>Phallusia</taxon>
    </lineage>
</organism>
<feature type="compositionally biased region" description="Polar residues" evidence="2">
    <location>
        <begin position="139"/>
        <end position="148"/>
    </location>
</feature>
<dbReference type="GO" id="GO:0000172">
    <property type="term" value="C:ribonuclease MRP complex"/>
    <property type="evidence" value="ECO:0007669"/>
    <property type="project" value="TreeGrafter"/>
</dbReference>
<dbReference type="GO" id="GO:0003723">
    <property type="term" value="F:RNA binding"/>
    <property type="evidence" value="ECO:0007669"/>
    <property type="project" value="TreeGrafter"/>
</dbReference>
<evidence type="ECO:0000313" key="3">
    <source>
        <dbReference type="EMBL" id="CAB3265741.1"/>
    </source>
</evidence>
<comment type="similarity">
    <text evidence="1">Belongs to the histone-like Alba family.</text>
</comment>
<sequence>MEAYEKFKTVQHDPVNPFKEILANEAQTIVEVRISPHSIVNKVVGYASRQLKQPGVDILLLIAQDRAGEKAKKCTDVLHTRFPGLHQCNASSHKIYEDIWVPKEMDIGLDALSVKEHVPVLYTLLAKHELPEKLKTHPQRMQISSQPKPTGKSKKR</sequence>
<feature type="region of interest" description="Disordered" evidence="2">
    <location>
        <begin position="133"/>
        <end position="156"/>
    </location>
</feature>
<name>A0A6F9DRD7_9ASCI</name>
<dbReference type="InterPro" id="IPR051958">
    <property type="entry name" value="Alba-like_NAB"/>
</dbReference>
<protein>
    <submittedName>
        <fullName evidence="3">Ribonuclease P protein subunit p25-like protein</fullName>
    </submittedName>
</protein>
<accession>A0A6F9DRD7</accession>
<dbReference type="PANTHER" id="PTHR13516:SF4">
    <property type="entry name" value="FI09323P"/>
    <property type="match status" value="1"/>
</dbReference>
<gene>
    <name evidence="3" type="primary">Rpp25l</name>
</gene>
<evidence type="ECO:0000256" key="1">
    <source>
        <dbReference type="ARBA" id="ARBA00008018"/>
    </source>
</evidence>
<reference evidence="3" key="1">
    <citation type="submission" date="2020-04" db="EMBL/GenBank/DDBJ databases">
        <authorList>
            <person name="Neveu A P."/>
        </authorList>
    </citation>
    <scope>NUCLEOTIDE SEQUENCE</scope>
    <source>
        <tissue evidence="3">Whole embryo</tissue>
    </source>
</reference>
<dbReference type="EMBL" id="LR789879">
    <property type="protein sequence ID" value="CAB3265741.1"/>
    <property type="molecule type" value="mRNA"/>
</dbReference>
<proteinExistence type="evidence at transcript level"/>